<accession>A0A9D1H2D1</accession>
<keyword evidence="1" id="KW-0812">Transmembrane</keyword>
<keyword evidence="1" id="KW-1133">Transmembrane helix</keyword>
<evidence type="ECO:0000313" key="2">
    <source>
        <dbReference type="EMBL" id="HIT85342.1"/>
    </source>
</evidence>
<feature type="transmembrane region" description="Helical" evidence="1">
    <location>
        <begin position="78"/>
        <end position="98"/>
    </location>
</feature>
<dbReference type="InterPro" id="IPR014535">
    <property type="entry name" value="Hpre_diP_synt_I"/>
</dbReference>
<evidence type="ECO:0000256" key="1">
    <source>
        <dbReference type="SAM" id="Phobius"/>
    </source>
</evidence>
<keyword evidence="1" id="KW-0472">Membrane</keyword>
<evidence type="ECO:0000313" key="3">
    <source>
        <dbReference type="Proteomes" id="UP000824165"/>
    </source>
</evidence>
<reference evidence="2" key="2">
    <citation type="journal article" date="2021" name="PeerJ">
        <title>Extensive microbial diversity within the chicken gut microbiome revealed by metagenomics and culture.</title>
        <authorList>
            <person name="Gilroy R."/>
            <person name="Ravi A."/>
            <person name="Getino M."/>
            <person name="Pursley I."/>
            <person name="Horton D.L."/>
            <person name="Alikhan N.F."/>
            <person name="Baker D."/>
            <person name="Gharbi K."/>
            <person name="Hall N."/>
            <person name="Watson M."/>
            <person name="Adriaenssens E.M."/>
            <person name="Foster-Nyarko E."/>
            <person name="Jarju S."/>
            <person name="Secka A."/>
            <person name="Antonio M."/>
            <person name="Oren A."/>
            <person name="Chaudhuri R.R."/>
            <person name="La Ragione R."/>
            <person name="Hildebrand F."/>
            <person name="Pallen M.J."/>
        </authorList>
    </citation>
    <scope>NUCLEOTIDE SEQUENCE</scope>
    <source>
        <strain evidence="2">CHK181-108</strain>
    </source>
</reference>
<dbReference type="Gene3D" id="1.10.1760.20">
    <property type="match status" value="1"/>
</dbReference>
<dbReference type="InterPro" id="IPR010898">
    <property type="entry name" value="Hpre_diP_synth_I"/>
</dbReference>
<dbReference type="PIRSF" id="PIRSF027391">
    <property type="entry name" value="Hpre_diP_synt_I"/>
    <property type="match status" value="1"/>
</dbReference>
<comment type="caution">
    <text evidence="2">The sequence shown here is derived from an EMBL/GenBank/DDBJ whole genome shotgun (WGS) entry which is preliminary data.</text>
</comment>
<name>A0A9D1H2D1_9FIRM</name>
<feature type="transmembrane region" description="Helical" evidence="1">
    <location>
        <begin position="40"/>
        <end position="66"/>
    </location>
</feature>
<protein>
    <submittedName>
        <fullName evidence="2">Gx transporter family protein</fullName>
    </submittedName>
</protein>
<dbReference type="EMBL" id="DVLU01000053">
    <property type="protein sequence ID" value="HIT85342.1"/>
    <property type="molecule type" value="Genomic_DNA"/>
</dbReference>
<dbReference type="Proteomes" id="UP000824165">
    <property type="component" value="Unassembled WGS sequence"/>
</dbReference>
<gene>
    <name evidence="2" type="ORF">IAA60_05495</name>
</gene>
<reference evidence="2" key="1">
    <citation type="submission" date="2020-10" db="EMBL/GenBank/DDBJ databases">
        <authorList>
            <person name="Gilroy R."/>
        </authorList>
    </citation>
    <scope>NUCLEOTIDE SEQUENCE</scope>
    <source>
        <strain evidence="2">CHK181-108</strain>
    </source>
</reference>
<feature type="transmembrane region" description="Helical" evidence="1">
    <location>
        <begin position="131"/>
        <end position="155"/>
    </location>
</feature>
<proteinExistence type="predicted"/>
<organism evidence="2 3">
    <name type="scientific">Candidatus Ornithomonoglobus intestinigallinarum</name>
    <dbReference type="NCBI Taxonomy" id="2840894"/>
    <lineage>
        <taxon>Bacteria</taxon>
        <taxon>Bacillati</taxon>
        <taxon>Bacillota</taxon>
        <taxon>Clostridia</taxon>
        <taxon>Candidatus Ornithomonoglobus</taxon>
    </lineage>
</organism>
<dbReference type="Pfam" id="PF07456">
    <property type="entry name" value="Hpre_diP_synt_I"/>
    <property type="match status" value="1"/>
</dbReference>
<dbReference type="AlphaFoldDB" id="A0A9D1H2D1"/>
<sequence length="169" mass="17933">MKTKTLTRCALLSACALIIFIFEAQLPPLVPVPGIKPGLANIMTLLAFFTVGRRGAFSVLIVRIILGSVFTGNAMSALFSLAGGILAYFAMLLMLRFFKSPVPASVAGACAHNAGQIAAAVLITKTPQVVYYLPVLLASAVVTGLFTGFVCRGILKIISTRESGRERDR</sequence>